<feature type="compositionally biased region" description="Basic and acidic residues" evidence="1">
    <location>
        <begin position="283"/>
        <end position="296"/>
    </location>
</feature>
<reference evidence="3 4" key="1">
    <citation type="submission" date="2022-12" db="EMBL/GenBank/DDBJ databases">
        <title>Chromosome-level genome of Tegillarca granosa.</title>
        <authorList>
            <person name="Kim J."/>
        </authorList>
    </citation>
    <scope>NUCLEOTIDE SEQUENCE [LARGE SCALE GENOMIC DNA]</scope>
    <source>
        <strain evidence="3">Teg-2019</strain>
        <tissue evidence="3">Adductor muscle</tissue>
    </source>
</reference>
<dbReference type="Proteomes" id="UP001217089">
    <property type="component" value="Unassembled WGS sequence"/>
</dbReference>
<keyword evidence="2" id="KW-0472">Membrane</keyword>
<evidence type="ECO:0000256" key="2">
    <source>
        <dbReference type="SAM" id="Phobius"/>
    </source>
</evidence>
<evidence type="ECO:0000313" key="4">
    <source>
        <dbReference type="Proteomes" id="UP001217089"/>
    </source>
</evidence>
<proteinExistence type="predicted"/>
<evidence type="ECO:0000313" key="3">
    <source>
        <dbReference type="EMBL" id="KAJ8309405.1"/>
    </source>
</evidence>
<dbReference type="EMBL" id="JARBDR010000657">
    <property type="protein sequence ID" value="KAJ8309405.1"/>
    <property type="molecule type" value="Genomic_DNA"/>
</dbReference>
<feature type="compositionally biased region" description="Low complexity" evidence="1">
    <location>
        <begin position="253"/>
        <end position="262"/>
    </location>
</feature>
<comment type="caution">
    <text evidence="3">The sequence shown here is derived from an EMBL/GenBank/DDBJ whole genome shotgun (WGS) entry which is preliminary data.</text>
</comment>
<name>A0ABQ9F1C5_TEGGR</name>
<gene>
    <name evidence="3" type="ORF">KUTeg_014279</name>
</gene>
<feature type="compositionally biased region" description="Basic and acidic residues" evidence="1">
    <location>
        <begin position="234"/>
        <end position="249"/>
    </location>
</feature>
<feature type="region of interest" description="Disordered" evidence="1">
    <location>
        <begin position="215"/>
        <end position="296"/>
    </location>
</feature>
<feature type="compositionally biased region" description="Polar residues" evidence="1">
    <location>
        <begin position="217"/>
        <end position="233"/>
    </location>
</feature>
<keyword evidence="4" id="KW-1185">Reference proteome</keyword>
<evidence type="ECO:0000256" key="1">
    <source>
        <dbReference type="SAM" id="MobiDB-lite"/>
    </source>
</evidence>
<feature type="transmembrane region" description="Helical" evidence="2">
    <location>
        <begin position="86"/>
        <end position="107"/>
    </location>
</feature>
<organism evidence="3 4">
    <name type="scientific">Tegillarca granosa</name>
    <name type="common">Malaysian cockle</name>
    <name type="synonym">Anadara granosa</name>
    <dbReference type="NCBI Taxonomy" id="220873"/>
    <lineage>
        <taxon>Eukaryota</taxon>
        <taxon>Metazoa</taxon>
        <taxon>Spiralia</taxon>
        <taxon>Lophotrochozoa</taxon>
        <taxon>Mollusca</taxon>
        <taxon>Bivalvia</taxon>
        <taxon>Autobranchia</taxon>
        <taxon>Pteriomorphia</taxon>
        <taxon>Arcoida</taxon>
        <taxon>Arcoidea</taxon>
        <taxon>Arcidae</taxon>
        <taxon>Tegillarca</taxon>
    </lineage>
</organism>
<sequence>MLLKRRLREKCLNASTTAIVPTLTNKPPTAAPVTTPLTTDHVSTKITTWLTSPLLSSTDNNNNVTTVTPFEPDTQLSSIATENWEFLVFIPIVIAFIVGVVAGYKCYKKNKTRKKYDCQNNDTDKPLMRFSKDSCFYHGYERIALVFRGKQVYTVENGERKCLGINLSCIPCFRVENDNNSNNTEKSNDNKNEKEGVEMGAVNLEDIDLKFRENEVTAETSSTSENHLNNTESRNNKYENLELKSRENEETAETSSTSADSAINTESNSFKDYENFGENIDQSENREKIDQSENRK</sequence>
<protein>
    <submittedName>
        <fullName evidence="3">Uncharacterized protein</fullName>
    </submittedName>
</protein>
<keyword evidence="2" id="KW-0812">Transmembrane</keyword>
<keyword evidence="2" id="KW-1133">Transmembrane helix</keyword>
<accession>A0ABQ9F1C5</accession>